<gene>
    <name evidence="2" type="ORF">CO054_02150</name>
</gene>
<feature type="transmembrane region" description="Helical" evidence="1">
    <location>
        <begin position="217"/>
        <end position="237"/>
    </location>
</feature>
<organism evidence="2 3">
    <name type="scientific">Candidatus Shapirobacteria bacterium CG_4_9_14_0_2_um_filter_39_11</name>
    <dbReference type="NCBI Taxonomy" id="1974478"/>
    <lineage>
        <taxon>Bacteria</taxon>
        <taxon>Candidatus Shapironibacteriota</taxon>
    </lineage>
</organism>
<keyword evidence="1" id="KW-1133">Transmembrane helix</keyword>
<evidence type="ECO:0000313" key="3">
    <source>
        <dbReference type="Proteomes" id="UP000229816"/>
    </source>
</evidence>
<reference evidence="3" key="1">
    <citation type="submission" date="2017-09" db="EMBL/GenBank/DDBJ databases">
        <title>Depth-based differentiation of microbial function through sediment-hosted aquifers and enrichment of novel symbionts in the deep terrestrial subsurface.</title>
        <authorList>
            <person name="Probst A.J."/>
            <person name="Ladd B."/>
            <person name="Jarett J.K."/>
            <person name="Geller-Mcgrath D.E."/>
            <person name="Sieber C.M.K."/>
            <person name="Emerson J.B."/>
            <person name="Anantharaman K."/>
            <person name="Thomas B.C."/>
            <person name="Malmstrom R."/>
            <person name="Stieglmeier M."/>
            <person name="Klingl A."/>
            <person name="Woyke T."/>
            <person name="Ryan C.M."/>
            <person name="Banfield J.F."/>
        </authorList>
    </citation>
    <scope>NUCLEOTIDE SEQUENCE [LARGE SCALE GENOMIC DNA]</scope>
</reference>
<dbReference type="AlphaFoldDB" id="A0A2M8ESG2"/>
<evidence type="ECO:0000256" key="1">
    <source>
        <dbReference type="SAM" id="Phobius"/>
    </source>
</evidence>
<evidence type="ECO:0000313" key="2">
    <source>
        <dbReference type="EMBL" id="PJC28063.1"/>
    </source>
</evidence>
<keyword evidence="1" id="KW-0812">Transmembrane</keyword>
<name>A0A2M8ESG2_9BACT</name>
<protein>
    <recommendedName>
        <fullName evidence="4">DUF3147 family protein</fullName>
    </recommendedName>
</protein>
<feature type="transmembrane region" description="Helical" evidence="1">
    <location>
        <begin position="6"/>
        <end position="28"/>
    </location>
</feature>
<dbReference type="InterPro" id="IPR021493">
    <property type="entry name" value="DUF3147"/>
</dbReference>
<sequence>MALNIFLVKLFISFIVAGFVVVLFTLLAEKYGSRIGGVITTLPSISALSLFFIGVTNSVETVIRAIPASVLGLTAAIIFLIVYIKSSGLRTKKLESISISIALSLFIWFMFDFSLFVFVPKELMPALLTFSLVLALMVYCLVFREEKKIVMVKRSKLSQVELFFRSVFGGGTVALTVIFAYILGPIWGGFASMFPAVYLSTYVILEWKNGSRFIHALGRMTPIGALSSFVYVLFVYFSYPRLGIILGTIFSYLACLFVVASIFKITTKLTKI</sequence>
<dbReference type="Pfam" id="PF11345">
    <property type="entry name" value="DUF3147"/>
    <property type="match status" value="2"/>
</dbReference>
<accession>A0A2M8ESG2</accession>
<evidence type="ECO:0008006" key="4">
    <source>
        <dbReference type="Google" id="ProtNLM"/>
    </source>
</evidence>
<proteinExistence type="predicted"/>
<feature type="transmembrane region" description="Helical" evidence="1">
    <location>
        <begin position="35"/>
        <end position="55"/>
    </location>
</feature>
<feature type="transmembrane region" description="Helical" evidence="1">
    <location>
        <begin position="123"/>
        <end position="142"/>
    </location>
</feature>
<keyword evidence="1" id="KW-0472">Membrane</keyword>
<feature type="transmembrane region" description="Helical" evidence="1">
    <location>
        <begin position="96"/>
        <end position="117"/>
    </location>
</feature>
<feature type="transmembrane region" description="Helical" evidence="1">
    <location>
        <begin position="162"/>
        <end position="181"/>
    </location>
</feature>
<dbReference type="EMBL" id="PFSF01000045">
    <property type="protein sequence ID" value="PJC28063.1"/>
    <property type="molecule type" value="Genomic_DNA"/>
</dbReference>
<dbReference type="Proteomes" id="UP000229816">
    <property type="component" value="Unassembled WGS sequence"/>
</dbReference>
<feature type="transmembrane region" description="Helical" evidence="1">
    <location>
        <begin position="243"/>
        <end position="263"/>
    </location>
</feature>
<comment type="caution">
    <text evidence="2">The sequence shown here is derived from an EMBL/GenBank/DDBJ whole genome shotgun (WGS) entry which is preliminary data.</text>
</comment>
<feature type="transmembrane region" description="Helical" evidence="1">
    <location>
        <begin position="61"/>
        <end position="84"/>
    </location>
</feature>
<feature type="transmembrane region" description="Helical" evidence="1">
    <location>
        <begin position="187"/>
        <end position="205"/>
    </location>
</feature>